<gene>
    <name evidence="1" type="ORF">C0Q70_04071</name>
</gene>
<evidence type="ECO:0000313" key="1">
    <source>
        <dbReference type="EMBL" id="PVD37078.1"/>
    </source>
</evidence>
<proteinExistence type="predicted"/>
<reference evidence="1 2" key="1">
    <citation type="submission" date="2018-04" db="EMBL/GenBank/DDBJ databases">
        <title>The genome of golden apple snail Pomacea canaliculata provides insight into stress tolerance and invasive adaptation.</title>
        <authorList>
            <person name="Liu C."/>
            <person name="Liu B."/>
            <person name="Ren Y."/>
            <person name="Zhang Y."/>
            <person name="Wang H."/>
            <person name="Li S."/>
            <person name="Jiang F."/>
            <person name="Yin L."/>
            <person name="Zhang G."/>
            <person name="Qian W."/>
            <person name="Fan W."/>
        </authorList>
    </citation>
    <scope>NUCLEOTIDE SEQUENCE [LARGE SCALE GENOMIC DNA]</scope>
    <source>
        <strain evidence="1">SZHN2017</strain>
        <tissue evidence="1">Muscle</tissue>
    </source>
</reference>
<keyword evidence="2" id="KW-1185">Reference proteome</keyword>
<dbReference type="AlphaFoldDB" id="A0A2T7PUI9"/>
<organism evidence="1 2">
    <name type="scientific">Pomacea canaliculata</name>
    <name type="common">Golden apple snail</name>
    <dbReference type="NCBI Taxonomy" id="400727"/>
    <lineage>
        <taxon>Eukaryota</taxon>
        <taxon>Metazoa</taxon>
        <taxon>Spiralia</taxon>
        <taxon>Lophotrochozoa</taxon>
        <taxon>Mollusca</taxon>
        <taxon>Gastropoda</taxon>
        <taxon>Caenogastropoda</taxon>
        <taxon>Architaenioglossa</taxon>
        <taxon>Ampullarioidea</taxon>
        <taxon>Ampullariidae</taxon>
        <taxon>Pomacea</taxon>
    </lineage>
</organism>
<dbReference type="Proteomes" id="UP000245119">
    <property type="component" value="Linkage Group LG2"/>
</dbReference>
<protein>
    <submittedName>
        <fullName evidence="1">Uncharacterized protein</fullName>
    </submittedName>
</protein>
<accession>A0A2T7PUI9</accession>
<sequence>MDPADVIGKTCHVDRTPASCLFYPATSDVSCQLAPGRWPTSTCHRLCRVTTLPAIKVLQESTSKLAVTSLDARGCLSHEICKRGPLAWQPLVKTLANHQEHVPTR</sequence>
<name>A0A2T7PUI9_POMCA</name>
<dbReference type="EMBL" id="PZQS01000002">
    <property type="protein sequence ID" value="PVD37078.1"/>
    <property type="molecule type" value="Genomic_DNA"/>
</dbReference>
<evidence type="ECO:0000313" key="2">
    <source>
        <dbReference type="Proteomes" id="UP000245119"/>
    </source>
</evidence>
<comment type="caution">
    <text evidence="1">The sequence shown here is derived from an EMBL/GenBank/DDBJ whole genome shotgun (WGS) entry which is preliminary data.</text>
</comment>